<protein>
    <recommendedName>
        <fullName evidence="6">Kazal-like domain-containing protein</fullName>
    </recommendedName>
</protein>
<feature type="compositionally biased region" description="Low complexity" evidence="4">
    <location>
        <begin position="42"/>
        <end position="61"/>
    </location>
</feature>
<keyword evidence="5" id="KW-0732">Signal</keyword>
<name>A0A1B6MVK4_9HEMI</name>
<feature type="domain" description="Kazal-like" evidence="6">
    <location>
        <begin position="90"/>
        <end position="141"/>
    </location>
</feature>
<keyword evidence="2" id="KW-0964">Secreted</keyword>
<accession>A0A1B6MVK4</accession>
<evidence type="ECO:0000256" key="2">
    <source>
        <dbReference type="ARBA" id="ARBA00022525"/>
    </source>
</evidence>
<evidence type="ECO:0000256" key="4">
    <source>
        <dbReference type="SAM" id="MobiDB-lite"/>
    </source>
</evidence>
<dbReference type="PANTHER" id="PTHR21179:SF0">
    <property type="entry name" value="SERINE PROTEASE INHIBITOR KAZAL-TYPE 4"/>
    <property type="match status" value="1"/>
</dbReference>
<dbReference type="AlphaFoldDB" id="A0A1B6MVK4"/>
<feature type="signal peptide" evidence="5">
    <location>
        <begin position="1"/>
        <end position="18"/>
    </location>
</feature>
<dbReference type="Gene3D" id="3.30.60.30">
    <property type="match status" value="1"/>
</dbReference>
<comment type="subcellular location">
    <subcellularLocation>
        <location evidence="1">Secreted</location>
    </subcellularLocation>
</comment>
<dbReference type="GO" id="GO:0004867">
    <property type="term" value="F:serine-type endopeptidase inhibitor activity"/>
    <property type="evidence" value="ECO:0007669"/>
    <property type="project" value="InterPro"/>
</dbReference>
<evidence type="ECO:0000256" key="5">
    <source>
        <dbReference type="SAM" id="SignalP"/>
    </source>
</evidence>
<proteinExistence type="predicted"/>
<feature type="region of interest" description="Disordered" evidence="4">
    <location>
        <begin position="34"/>
        <end position="84"/>
    </location>
</feature>
<dbReference type="EMBL" id="GEBQ01000009">
    <property type="protein sequence ID" value="JAT39968.1"/>
    <property type="molecule type" value="Transcribed_RNA"/>
</dbReference>
<keyword evidence="3" id="KW-1015">Disulfide bond</keyword>
<evidence type="ECO:0000259" key="6">
    <source>
        <dbReference type="PROSITE" id="PS51465"/>
    </source>
</evidence>
<organism evidence="7">
    <name type="scientific">Graphocephala atropunctata</name>
    <dbReference type="NCBI Taxonomy" id="36148"/>
    <lineage>
        <taxon>Eukaryota</taxon>
        <taxon>Metazoa</taxon>
        <taxon>Ecdysozoa</taxon>
        <taxon>Arthropoda</taxon>
        <taxon>Hexapoda</taxon>
        <taxon>Insecta</taxon>
        <taxon>Pterygota</taxon>
        <taxon>Neoptera</taxon>
        <taxon>Paraneoptera</taxon>
        <taxon>Hemiptera</taxon>
        <taxon>Auchenorrhyncha</taxon>
        <taxon>Membracoidea</taxon>
        <taxon>Cicadellidae</taxon>
        <taxon>Cicadellinae</taxon>
        <taxon>Cicadellini</taxon>
        <taxon>Graphocephala</taxon>
    </lineage>
</organism>
<dbReference type="CDD" id="cd00104">
    <property type="entry name" value="KAZAL_FS"/>
    <property type="match status" value="1"/>
</dbReference>
<dbReference type="InterPro" id="IPR039932">
    <property type="entry name" value="Spink4-like"/>
</dbReference>
<dbReference type="InterPro" id="IPR036058">
    <property type="entry name" value="Kazal_dom_sf"/>
</dbReference>
<feature type="compositionally biased region" description="Low complexity" evidence="4">
    <location>
        <begin position="71"/>
        <end position="81"/>
    </location>
</feature>
<reference evidence="7" key="1">
    <citation type="submission" date="2015-11" db="EMBL/GenBank/DDBJ databases">
        <title>De novo transcriptome assembly of four potential Pierce s Disease insect vectors from Arizona vineyards.</title>
        <authorList>
            <person name="Tassone E.E."/>
        </authorList>
    </citation>
    <scope>NUCLEOTIDE SEQUENCE</scope>
</reference>
<evidence type="ECO:0000313" key="7">
    <source>
        <dbReference type="EMBL" id="JAT39968.1"/>
    </source>
</evidence>
<dbReference type="SUPFAM" id="SSF100895">
    <property type="entry name" value="Kazal-type serine protease inhibitors"/>
    <property type="match status" value="1"/>
</dbReference>
<evidence type="ECO:0000256" key="3">
    <source>
        <dbReference type="ARBA" id="ARBA00023157"/>
    </source>
</evidence>
<dbReference type="GO" id="GO:0005576">
    <property type="term" value="C:extracellular region"/>
    <property type="evidence" value="ECO:0007669"/>
    <property type="project" value="UniProtKB-SubCell"/>
</dbReference>
<dbReference type="SMART" id="SM00280">
    <property type="entry name" value="KAZAL"/>
    <property type="match status" value="1"/>
</dbReference>
<feature type="chain" id="PRO_5008588515" description="Kazal-like domain-containing protein" evidence="5">
    <location>
        <begin position="19"/>
        <end position="144"/>
    </location>
</feature>
<evidence type="ECO:0000256" key="1">
    <source>
        <dbReference type="ARBA" id="ARBA00004613"/>
    </source>
</evidence>
<dbReference type="Pfam" id="PF00050">
    <property type="entry name" value="Kazal_1"/>
    <property type="match status" value="1"/>
</dbReference>
<gene>
    <name evidence="7" type="ORF">g.917</name>
</gene>
<dbReference type="PANTHER" id="PTHR21179">
    <property type="entry name" value="SERINE-TYPE ENDOPEPTIDASE INHIBITOR"/>
    <property type="match status" value="1"/>
</dbReference>
<dbReference type="InterPro" id="IPR002350">
    <property type="entry name" value="Kazal_dom"/>
</dbReference>
<sequence>MMILTLLCAAVLAVLVDCRPQEFVFPEGTARPSRFPLRPGEPQFRPTRPLPPRRTTQFTQQNSEMTPTTPPSTNSNTTTRIPPRDPANRIVYIVSCPCKFTYQYNPVCGTDGQTYGNMGVLQCAKQCGTQVDVYLEGACGRNNG</sequence>
<dbReference type="PROSITE" id="PS51465">
    <property type="entry name" value="KAZAL_2"/>
    <property type="match status" value="1"/>
</dbReference>